<keyword evidence="4" id="KW-1185">Reference proteome</keyword>
<dbReference type="InterPro" id="IPR038461">
    <property type="entry name" value="Schlafen_AlbA_2_dom_sf"/>
</dbReference>
<sequence>MIQVNWTMDDPGNFDHDDSLAENAFLALMEDRQLLVGVMLAIPGRDPYEPFPELEGLLRHWAKARKTELVGLEGDFWNTDIWKAYFSLPLRHRTVEEAATFAADAAAIADAYIDGTPTPNVFVGLLESGHAQALLGLSESQSLECKRSLELDREHAKLNLAKDIAAIANSETDGLIVIGLETRRRRGEDYIAALHPIPDAGNFVRRARRIADRFIYPPIDGLVIKAVPVGTTPNRVIYCLIPKQAAELKPFLVAGAFVDGKVEGALISVPRRRNDETIHLTPASIHAFMAAGYALFRNAEKSKPSVPTPSRLPSTRPPGERAAARPATSSGP</sequence>
<reference evidence="3 4" key="1">
    <citation type="submission" date="2020-03" db="EMBL/GenBank/DDBJ databases">
        <title>WGS of actinomycetes isolated from Thailand.</title>
        <authorList>
            <person name="Thawai C."/>
        </authorList>
    </citation>
    <scope>NUCLEOTIDE SEQUENCE [LARGE SCALE GENOMIC DNA]</scope>
    <source>
        <strain evidence="3 4">HSS6-12</strain>
    </source>
</reference>
<feature type="region of interest" description="Disordered" evidence="1">
    <location>
        <begin position="300"/>
        <end position="332"/>
    </location>
</feature>
<comment type="caution">
    <text evidence="3">The sequence shown here is derived from an EMBL/GenBank/DDBJ whole genome shotgun (WGS) entry which is preliminary data.</text>
</comment>
<feature type="domain" description="Schlafen AlbA-2" evidence="2">
    <location>
        <begin position="139"/>
        <end position="183"/>
    </location>
</feature>
<evidence type="ECO:0000313" key="4">
    <source>
        <dbReference type="Proteomes" id="UP000783871"/>
    </source>
</evidence>
<dbReference type="Gene3D" id="3.30.950.30">
    <property type="entry name" value="Schlafen, AAA domain"/>
    <property type="match status" value="1"/>
</dbReference>
<accession>A0ABX0YZY4</accession>
<dbReference type="EMBL" id="JAATEO010000001">
    <property type="protein sequence ID" value="NJP30684.1"/>
    <property type="molecule type" value="Genomic_DNA"/>
</dbReference>
<protein>
    <recommendedName>
        <fullName evidence="2">Schlafen AlbA-2 domain-containing protein</fullName>
    </recommendedName>
</protein>
<feature type="compositionally biased region" description="Low complexity" evidence="1">
    <location>
        <begin position="304"/>
        <end position="314"/>
    </location>
</feature>
<evidence type="ECO:0000256" key="1">
    <source>
        <dbReference type="SAM" id="MobiDB-lite"/>
    </source>
</evidence>
<dbReference type="Proteomes" id="UP000783871">
    <property type="component" value="Unassembled WGS sequence"/>
</dbReference>
<dbReference type="Pfam" id="PF04326">
    <property type="entry name" value="SLFN_AlbA_2"/>
    <property type="match status" value="1"/>
</dbReference>
<evidence type="ECO:0000259" key="2">
    <source>
        <dbReference type="Pfam" id="PF04326"/>
    </source>
</evidence>
<evidence type="ECO:0000313" key="3">
    <source>
        <dbReference type="EMBL" id="NJP30684.1"/>
    </source>
</evidence>
<dbReference type="InterPro" id="IPR007421">
    <property type="entry name" value="Schlafen_AlbA_2_dom"/>
</dbReference>
<organism evidence="3 4">
    <name type="scientific">Micromonospora thermarum</name>
    <dbReference type="NCBI Taxonomy" id="2720024"/>
    <lineage>
        <taxon>Bacteria</taxon>
        <taxon>Bacillati</taxon>
        <taxon>Actinomycetota</taxon>
        <taxon>Actinomycetes</taxon>
        <taxon>Micromonosporales</taxon>
        <taxon>Micromonosporaceae</taxon>
        <taxon>Micromonospora</taxon>
    </lineage>
</organism>
<proteinExistence type="predicted"/>
<name>A0ABX0YZY4_9ACTN</name>
<dbReference type="RefSeq" id="WP_167999101.1">
    <property type="nucleotide sequence ID" value="NZ_JAATEO010000001.1"/>
</dbReference>
<gene>
    <name evidence="3" type="ORF">HCJ94_01430</name>
</gene>